<reference evidence="1 2" key="1">
    <citation type="submission" date="2014-04" db="EMBL/GenBank/DDBJ databases">
        <authorList>
            <consortium name="International Citrus Genome Consortium"/>
            <person name="Gmitter F."/>
            <person name="Chen C."/>
            <person name="Farmerie W."/>
            <person name="Harkins T."/>
            <person name="Desany B."/>
            <person name="Mohiuddin M."/>
            <person name="Kodira C."/>
            <person name="Borodovsky M."/>
            <person name="Lomsadze A."/>
            <person name="Burns P."/>
            <person name="Jenkins J."/>
            <person name="Prochnik S."/>
            <person name="Shu S."/>
            <person name="Chapman J."/>
            <person name="Pitluck S."/>
            <person name="Schmutz J."/>
            <person name="Rokhsar D."/>
        </authorList>
    </citation>
    <scope>NUCLEOTIDE SEQUENCE</scope>
</reference>
<keyword evidence="2" id="KW-1185">Reference proteome</keyword>
<dbReference type="PANTHER" id="PTHR35095:SF1">
    <property type="entry name" value="OS05G0143300 PROTEIN"/>
    <property type="match status" value="1"/>
</dbReference>
<protein>
    <submittedName>
        <fullName evidence="1">Uncharacterized protein</fullName>
    </submittedName>
</protein>
<evidence type="ECO:0000313" key="1">
    <source>
        <dbReference type="EMBL" id="KDO68825.1"/>
    </source>
</evidence>
<evidence type="ECO:0000313" key="2">
    <source>
        <dbReference type="Proteomes" id="UP000027120"/>
    </source>
</evidence>
<dbReference type="Proteomes" id="UP000027120">
    <property type="component" value="Unassembled WGS sequence"/>
</dbReference>
<dbReference type="EMBL" id="KK784894">
    <property type="protein sequence ID" value="KDO68825.1"/>
    <property type="molecule type" value="Genomic_DNA"/>
</dbReference>
<proteinExistence type="predicted"/>
<gene>
    <name evidence="1" type="ORF">CISIN_1g014566mg</name>
</gene>
<accession>A0A067FRP1</accession>
<dbReference type="AlphaFoldDB" id="A0A067FRP1"/>
<dbReference type="PANTHER" id="PTHR35095">
    <property type="entry name" value="OS05G0143300 PROTEIN"/>
    <property type="match status" value="1"/>
</dbReference>
<name>A0A067FRP1_CITSI</name>
<dbReference type="STRING" id="2711.A0A067FRP1"/>
<organism evidence="1 2">
    <name type="scientific">Citrus sinensis</name>
    <name type="common">Sweet orange</name>
    <name type="synonym">Citrus aurantium var. sinensis</name>
    <dbReference type="NCBI Taxonomy" id="2711"/>
    <lineage>
        <taxon>Eukaryota</taxon>
        <taxon>Viridiplantae</taxon>
        <taxon>Streptophyta</taxon>
        <taxon>Embryophyta</taxon>
        <taxon>Tracheophyta</taxon>
        <taxon>Spermatophyta</taxon>
        <taxon>Magnoliopsida</taxon>
        <taxon>eudicotyledons</taxon>
        <taxon>Gunneridae</taxon>
        <taxon>Pentapetalae</taxon>
        <taxon>rosids</taxon>
        <taxon>malvids</taxon>
        <taxon>Sapindales</taxon>
        <taxon>Rutaceae</taxon>
        <taxon>Aurantioideae</taxon>
        <taxon>Citrus</taxon>
    </lineage>
</organism>
<sequence length="422" mass="47211">MFGFSTPVVDINLLTPYDLNSKSHGFMIAQDCQPYLPCQGARQEVIRSDSFNLKSHQPEKSWKPLSGLCESIQFVKLDSTFARAVLIDVQDTQPDSARFSLGIAKQCTRHEKILQFLTSRSSEAEGTVLDLSSISDLMGLEEFSFDARQQPSAPSLIYPTNEFFDQKPLLDFVGDMARSSKISIHPDGRVLFTGTGMEMNDFLSLLAEFYLSKNTARWTKQSLLIPYFDRLPSSEAKANIHVSSLTMEATTVTPLKSPEKIKVKPPSKKNSKKIFKERDLYRRNYVHACESLLSLMINKRQNKKTAILSLKKSGPELPELLNQFSAGIAGTGLAVLFSVICKVACTKVPFCGYKVLNTGLAFGLVWLSWAVNRLRDTIVYISKNASKTGLKDEEMMKRVDKSVKDIYFRAATLMAVAVLRLA</sequence>